<dbReference type="EMBL" id="FMAK01000034">
    <property type="protein sequence ID" value="SCB68324.1"/>
    <property type="molecule type" value="Genomic_DNA"/>
</dbReference>
<evidence type="ECO:0008006" key="4">
    <source>
        <dbReference type="Google" id="ProtNLM"/>
    </source>
</evidence>
<name>A0A1G4EK97_BACMY</name>
<proteinExistence type="predicted"/>
<dbReference type="AlphaFoldDB" id="A0A1G4EK97"/>
<protein>
    <recommendedName>
        <fullName evidence="4">Serine/threonine protein kinase</fullName>
    </recommendedName>
</protein>
<reference evidence="2 3" key="1">
    <citation type="submission" date="2016-08" db="EMBL/GenBank/DDBJ databases">
        <authorList>
            <person name="Seilhamer J.J."/>
        </authorList>
    </citation>
    <scope>NUCLEOTIDE SEQUENCE [LARGE SCALE GENOMIC DNA]</scope>
    <source>
        <strain evidence="2 3">SDA_GO95</strain>
    </source>
</reference>
<gene>
    <name evidence="2" type="ORF">BWGO95_02463</name>
</gene>
<evidence type="ECO:0000313" key="2">
    <source>
        <dbReference type="EMBL" id="SCB68324.1"/>
    </source>
</evidence>
<accession>A0A1G4EK97</accession>
<dbReference type="InterPro" id="IPR008969">
    <property type="entry name" value="CarboxyPept-like_regulatory"/>
</dbReference>
<dbReference type="Proteomes" id="UP000195696">
    <property type="component" value="Unassembled WGS sequence"/>
</dbReference>
<keyword evidence="1" id="KW-0812">Transmembrane</keyword>
<feature type="transmembrane region" description="Helical" evidence="1">
    <location>
        <begin position="5"/>
        <end position="26"/>
    </location>
</feature>
<sequence>MRHKLITLFICITIVIGAMVVTKYYIEDDQCIAVGMYSRGIFVDQNNEPISNVKIYEDSIESKDRSISNEQGEFEIANGVCGDITLQLVTPNSEIYTRKYERKHIPQVIKLNYKNEGE</sequence>
<dbReference type="SUPFAM" id="SSF49464">
    <property type="entry name" value="Carboxypeptidase regulatory domain-like"/>
    <property type="match status" value="1"/>
</dbReference>
<dbReference type="RefSeq" id="WP_088099117.1">
    <property type="nucleotide sequence ID" value="NZ_FMAK01000034.1"/>
</dbReference>
<keyword evidence="1" id="KW-1133">Transmembrane helix</keyword>
<organism evidence="2 3">
    <name type="scientific">Bacillus mycoides</name>
    <dbReference type="NCBI Taxonomy" id="1405"/>
    <lineage>
        <taxon>Bacteria</taxon>
        <taxon>Bacillati</taxon>
        <taxon>Bacillota</taxon>
        <taxon>Bacilli</taxon>
        <taxon>Bacillales</taxon>
        <taxon>Bacillaceae</taxon>
        <taxon>Bacillus</taxon>
        <taxon>Bacillus cereus group</taxon>
    </lineage>
</organism>
<evidence type="ECO:0000256" key="1">
    <source>
        <dbReference type="SAM" id="Phobius"/>
    </source>
</evidence>
<keyword evidence="1" id="KW-0472">Membrane</keyword>
<evidence type="ECO:0000313" key="3">
    <source>
        <dbReference type="Proteomes" id="UP000195696"/>
    </source>
</evidence>